<gene>
    <name evidence="2" type="ORF">A3D53_01180</name>
</gene>
<accession>A0A1F6MCC7</accession>
<dbReference type="InterPro" id="IPR002831">
    <property type="entry name" value="Tscrpt_reg_TrmB_N"/>
</dbReference>
<dbReference type="InterPro" id="IPR036388">
    <property type="entry name" value="WH-like_DNA-bd_sf"/>
</dbReference>
<dbReference type="Pfam" id="PF01978">
    <property type="entry name" value="TrmB"/>
    <property type="match status" value="1"/>
</dbReference>
<evidence type="ECO:0000313" key="3">
    <source>
        <dbReference type="Proteomes" id="UP000176413"/>
    </source>
</evidence>
<proteinExistence type="predicted"/>
<dbReference type="PANTHER" id="PTHR34293">
    <property type="entry name" value="HTH-TYPE TRANSCRIPTIONAL REGULATOR TRMBL2"/>
    <property type="match status" value="1"/>
</dbReference>
<dbReference type="SUPFAM" id="SSF46785">
    <property type="entry name" value="Winged helix' DNA-binding domain"/>
    <property type="match status" value="1"/>
</dbReference>
<reference evidence="2 3" key="1">
    <citation type="journal article" date="2016" name="Nat. Commun.">
        <title>Thousands of microbial genomes shed light on interconnected biogeochemical processes in an aquifer system.</title>
        <authorList>
            <person name="Anantharaman K."/>
            <person name="Brown C.T."/>
            <person name="Hug L.A."/>
            <person name="Sharon I."/>
            <person name="Castelle C.J."/>
            <person name="Probst A.J."/>
            <person name="Thomas B.C."/>
            <person name="Singh A."/>
            <person name="Wilkins M.J."/>
            <person name="Karaoz U."/>
            <person name="Brodie E.L."/>
            <person name="Williams K.H."/>
            <person name="Hubbard S.S."/>
            <person name="Banfield J.F."/>
        </authorList>
    </citation>
    <scope>NUCLEOTIDE SEQUENCE [LARGE SCALE GENOMIC DNA]</scope>
</reference>
<dbReference type="InterPro" id="IPR036390">
    <property type="entry name" value="WH_DNA-bd_sf"/>
</dbReference>
<dbReference type="Proteomes" id="UP000176413">
    <property type="component" value="Unassembled WGS sequence"/>
</dbReference>
<protein>
    <recommendedName>
        <fullName evidence="1">Transcription regulator TrmB N-terminal domain-containing protein</fullName>
    </recommendedName>
</protein>
<evidence type="ECO:0000313" key="2">
    <source>
        <dbReference type="EMBL" id="OGH69274.1"/>
    </source>
</evidence>
<dbReference type="PANTHER" id="PTHR34293:SF1">
    <property type="entry name" value="HTH-TYPE TRANSCRIPTIONAL REGULATOR TRMBL2"/>
    <property type="match status" value="1"/>
</dbReference>
<comment type="caution">
    <text evidence="2">The sequence shown here is derived from an EMBL/GenBank/DDBJ whole genome shotgun (WGS) entry which is preliminary data.</text>
</comment>
<feature type="domain" description="Transcription regulator TrmB N-terminal" evidence="1">
    <location>
        <begin position="7"/>
        <end position="75"/>
    </location>
</feature>
<sequence>MELIKQLKKLGLNHSESTVYLFLLQNGLSTPPIVSRQTKIARTNCYNLLSSLEEKGIIDVTFEGKRKAYLARNPESIIGMLDVQRQAALNLIPDLEGMYTIHKNKPLIKYYVGLEQVKQIFLQSLDAPQITSISALKKLKIKLPDFFNYYNNQIMNRSIQLNEVKFATNSTVDLPTSVLLWGEHCAFLSLDEPVFGTVLMSKGISTTLRLLLNEKKSL</sequence>
<dbReference type="InterPro" id="IPR051797">
    <property type="entry name" value="TrmB-like"/>
</dbReference>
<name>A0A1F6MCC7_9BACT</name>
<dbReference type="Gene3D" id="1.10.10.10">
    <property type="entry name" value="Winged helix-like DNA-binding domain superfamily/Winged helix DNA-binding domain"/>
    <property type="match status" value="1"/>
</dbReference>
<dbReference type="AlphaFoldDB" id="A0A1F6MCC7"/>
<organism evidence="2 3">
    <name type="scientific">Candidatus Magasanikbacteria bacterium RIFCSPHIGHO2_02_FULL_45_10</name>
    <dbReference type="NCBI Taxonomy" id="1798679"/>
    <lineage>
        <taxon>Bacteria</taxon>
        <taxon>Candidatus Magasanikiibacteriota</taxon>
    </lineage>
</organism>
<evidence type="ECO:0000259" key="1">
    <source>
        <dbReference type="Pfam" id="PF01978"/>
    </source>
</evidence>
<dbReference type="EMBL" id="MFQA01000008">
    <property type="protein sequence ID" value="OGH69274.1"/>
    <property type="molecule type" value="Genomic_DNA"/>
</dbReference>